<dbReference type="AlphaFoldDB" id="A0A2Z7CW92"/>
<name>A0A2Z7CW92_9LAMI</name>
<accession>A0A2Z7CW92</accession>
<evidence type="ECO:0000313" key="3">
    <source>
        <dbReference type="Proteomes" id="UP000250235"/>
    </source>
</evidence>
<dbReference type="Proteomes" id="UP000250235">
    <property type="component" value="Unassembled WGS sequence"/>
</dbReference>
<keyword evidence="1" id="KW-0472">Membrane</keyword>
<evidence type="ECO:0000256" key="1">
    <source>
        <dbReference type="SAM" id="Phobius"/>
    </source>
</evidence>
<reference evidence="2 3" key="1">
    <citation type="journal article" date="2015" name="Proc. Natl. Acad. Sci. U.S.A.">
        <title>The resurrection genome of Boea hygrometrica: A blueprint for survival of dehydration.</title>
        <authorList>
            <person name="Xiao L."/>
            <person name="Yang G."/>
            <person name="Zhang L."/>
            <person name="Yang X."/>
            <person name="Zhao S."/>
            <person name="Ji Z."/>
            <person name="Zhou Q."/>
            <person name="Hu M."/>
            <person name="Wang Y."/>
            <person name="Chen M."/>
            <person name="Xu Y."/>
            <person name="Jin H."/>
            <person name="Xiao X."/>
            <person name="Hu G."/>
            <person name="Bao F."/>
            <person name="Hu Y."/>
            <person name="Wan P."/>
            <person name="Li L."/>
            <person name="Deng X."/>
            <person name="Kuang T."/>
            <person name="Xiang C."/>
            <person name="Zhu J.K."/>
            <person name="Oliver M.J."/>
            <person name="He Y."/>
        </authorList>
    </citation>
    <scope>NUCLEOTIDE SEQUENCE [LARGE SCALE GENOMIC DNA]</scope>
    <source>
        <strain evidence="3">cv. XS01</strain>
    </source>
</reference>
<dbReference type="EMBL" id="KQ991737">
    <property type="protein sequence ID" value="KZV51330.1"/>
    <property type="molecule type" value="Genomic_DNA"/>
</dbReference>
<dbReference type="GO" id="GO:0032259">
    <property type="term" value="P:methylation"/>
    <property type="evidence" value="ECO:0007669"/>
    <property type="project" value="UniProtKB-KW"/>
</dbReference>
<proteinExistence type="predicted"/>
<keyword evidence="2" id="KW-0489">Methyltransferase</keyword>
<protein>
    <submittedName>
        <fullName evidence="2">AdoMet-dependent rRNA methyltransferase spb1</fullName>
    </submittedName>
</protein>
<keyword evidence="1" id="KW-0812">Transmembrane</keyword>
<dbReference type="GO" id="GO:0008168">
    <property type="term" value="F:methyltransferase activity"/>
    <property type="evidence" value="ECO:0007669"/>
    <property type="project" value="UniProtKB-KW"/>
</dbReference>
<evidence type="ECO:0000313" key="2">
    <source>
        <dbReference type="EMBL" id="KZV51330.1"/>
    </source>
</evidence>
<keyword evidence="1" id="KW-1133">Transmembrane helix</keyword>
<keyword evidence="2" id="KW-0808">Transferase</keyword>
<gene>
    <name evidence="2" type="ORF">F511_12025</name>
</gene>
<keyword evidence="3" id="KW-1185">Reference proteome</keyword>
<sequence>MSLFDLQDVCMAIGSLETLDLPMVVDLIGIYGLKGPYCTLTTTNWFLQALSVIPRGSWRDVSRRFTMIRWAKRYCCANFWKHGALILYPVYQLLIDQRALDLLSAAHQEAVRNLLRQMSAHGLKWTRPVSSMLFEEPNLERGFYIPRNHKSIFFTCWLIYLRKIEGSWVVEEGFDRLVCKCTKCVSSNWPSLPVRVYVTDLSPICLFFKPVQGMDSQLPPAKSWGWYRVCTEVLRCSMFGCLKPIGSFTVCTDIVPIGPVMGDFSIPRRVVDNVSYRIQILDSALPDFSAQISPVVDFTLAPADFVLSSPHQSSSSASSMHLQMTFFREIVLSIYSGISAVGVFVRIQQMRVLLRIGKRQRFDKLERRRWSAQFRISR</sequence>
<feature type="transmembrane region" description="Helical" evidence="1">
    <location>
        <begin position="326"/>
        <end position="345"/>
    </location>
</feature>
<organism evidence="2 3">
    <name type="scientific">Dorcoceras hygrometricum</name>
    <dbReference type="NCBI Taxonomy" id="472368"/>
    <lineage>
        <taxon>Eukaryota</taxon>
        <taxon>Viridiplantae</taxon>
        <taxon>Streptophyta</taxon>
        <taxon>Embryophyta</taxon>
        <taxon>Tracheophyta</taxon>
        <taxon>Spermatophyta</taxon>
        <taxon>Magnoliopsida</taxon>
        <taxon>eudicotyledons</taxon>
        <taxon>Gunneridae</taxon>
        <taxon>Pentapetalae</taxon>
        <taxon>asterids</taxon>
        <taxon>lamiids</taxon>
        <taxon>Lamiales</taxon>
        <taxon>Gesneriaceae</taxon>
        <taxon>Didymocarpoideae</taxon>
        <taxon>Trichosporeae</taxon>
        <taxon>Loxocarpinae</taxon>
        <taxon>Dorcoceras</taxon>
    </lineage>
</organism>